<dbReference type="InterPro" id="IPR013097">
    <property type="entry name" value="Dabb"/>
</dbReference>
<dbReference type="AlphaFoldDB" id="A0AAN5AI98"/>
<dbReference type="PROSITE" id="PS51502">
    <property type="entry name" value="S_R_A_B_BARREL"/>
    <property type="match status" value="1"/>
</dbReference>
<dbReference type="PANTHER" id="PTHR37832:SF1">
    <property type="entry name" value="STRESS-RESPONSE A_B BARREL DOMAIN-CONTAINING PROTEIN"/>
    <property type="match status" value="1"/>
</dbReference>
<gene>
    <name evidence="2" type="ORF">PEDI_07420</name>
</gene>
<feature type="domain" description="Stress-response A/B barrel" evidence="1">
    <location>
        <begin position="2"/>
        <end position="98"/>
    </location>
</feature>
<dbReference type="SMART" id="SM00886">
    <property type="entry name" value="Dabb"/>
    <property type="match status" value="1"/>
</dbReference>
<protein>
    <submittedName>
        <fullName evidence="2">Stress responsive protein</fullName>
    </submittedName>
</protein>
<evidence type="ECO:0000313" key="3">
    <source>
        <dbReference type="Proteomes" id="UP001310022"/>
    </source>
</evidence>
<dbReference type="InterPro" id="IPR011008">
    <property type="entry name" value="Dimeric_a/b-barrel"/>
</dbReference>
<dbReference type="EMBL" id="BQKE01000001">
    <property type="protein sequence ID" value="GJM60190.1"/>
    <property type="molecule type" value="Genomic_DNA"/>
</dbReference>
<dbReference type="Pfam" id="PF07876">
    <property type="entry name" value="Dabb"/>
    <property type="match status" value="1"/>
</dbReference>
<sequence>MITHIVMFKLHAEAEGKNRQENAQKIKDLLEALPSEIEALKKIEVGINFNSTPAAYDLVLTTLHNDEAGLKEYAAHPAHLEVLEFIKKVISDRKVVDYIS</sequence>
<name>A0AAN5AI98_9BACT</name>
<accession>A0AAN5AI98</accession>
<evidence type="ECO:0000313" key="2">
    <source>
        <dbReference type="EMBL" id="GJM60190.1"/>
    </source>
</evidence>
<evidence type="ECO:0000259" key="1">
    <source>
        <dbReference type="PROSITE" id="PS51502"/>
    </source>
</evidence>
<dbReference type="RefSeq" id="WP_060685585.1">
    <property type="nucleotide sequence ID" value="NZ_BQKE01000001.1"/>
</dbReference>
<reference evidence="2 3" key="1">
    <citation type="submission" date="2021-12" db="EMBL/GenBank/DDBJ databases">
        <title>Genome sequencing of bacteria with rrn-lacking chromosome and rrn-plasmid.</title>
        <authorList>
            <person name="Anda M."/>
            <person name="Iwasaki W."/>
        </authorList>
    </citation>
    <scope>NUCLEOTIDE SEQUENCE [LARGE SCALE GENOMIC DNA]</scope>
    <source>
        <strain evidence="2 3">NBRC 15940</strain>
    </source>
</reference>
<organism evidence="2 3">
    <name type="scientific">Persicobacter diffluens</name>
    <dbReference type="NCBI Taxonomy" id="981"/>
    <lineage>
        <taxon>Bacteria</taxon>
        <taxon>Pseudomonadati</taxon>
        <taxon>Bacteroidota</taxon>
        <taxon>Cytophagia</taxon>
        <taxon>Cytophagales</taxon>
        <taxon>Persicobacteraceae</taxon>
        <taxon>Persicobacter</taxon>
    </lineage>
</organism>
<keyword evidence="3" id="KW-1185">Reference proteome</keyword>
<dbReference type="PANTHER" id="PTHR37832">
    <property type="entry name" value="BLL2683 PROTEIN"/>
    <property type="match status" value="1"/>
</dbReference>
<comment type="caution">
    <text evidence="2">The sequence shown here is derived from an EMBL/GenBank/DDBJ whole genome shotgun (WGS) entry which is preliminary data.</text>
</comment>
<dbReference type="SUPFAM" id="SSF54909">
    <property type="entry name" value="Dimeric alpha+beta barrel"/>
    <property type="match status" value="1"/>
</dbReference>
<proteinExistence type="predicted"/>
<dbReference type="Gene3D" id="3.30.70.100">
    <property type="match status" value="1"/>
</dbReference>
<dbReference type="Proteomes" id="UP001310022">
    <property type="component" value="Unassembled WGS sequence"/>
</dbReference>